<comment type="function">
    <text evidence="4">Has an important function as a repair enzyme for proteins that have been inactivated by oxidation. Catalyzes the reversible oxidation-reduction of methionine sulfoxide in proteins to methionine.</text>
</comment>
<reference evidence="6 7" key="1">
    <citation type="submission" date="2023-03" db="EMBL/GenBank/DDBJ databases">
        <title>Complete genome of Arcanobacterium canis strain DSM 25104 isolated in 2010 from a canine otitis externa in Germany.</title>
        <authorList>
            <person name="Borowiak M."/>
            <person name="Kreitlow A."/>
            <person name="Malorny B."/>
            <person name="Laemmler C."/>
            <person name="Prenger-Berninghoff E."/>
            <person name="Ploetz M."/>
            <person name="Abdulmawjood A."/>
        </authorList>
    </citation>
    <scope>NUCLEOTIDE SEQUENCE [LARGE SCALE GENOMIC DNA]</scope>
    <source>
        <strain evidence="6 7">DSM 25104</strain>
    </source>
</reference>
<organism evidence="6 7">
    <name type="scientific">Arcanobacterium canis</name>
    <dbReference type="NCBI Taxonomy" id="999183"/>
    <lineage>
        <taxon>Bacteria</taxon>
        <taxon>Bacillati</taxon>
        <taxon>Actinomycetota</taxon>
        <taxon>Actinomycetes</taxon>
        <taxon>Actinomycetales</taxon>
        <taxon>Actinomycetaceae</taxon>
        <taxon>Arcanobacterium</taxon>
    </lineage>
</organism>
<dbReference type="EMBL" id="CP121208">
    <property type="protein sequence ID" value="WFM83675.1"/>
    <property type="molecule type" value="Genomic_DNA"/>
</dbReference>
<evidence type="ECO:0000256" key="1">
    <source>
        <dbReference type="ARBA" id="ARBA00023002"/>
    </source>
</evidence>
<dbReference type="GO" id="GO:0008113">
    <property type="term" value="F:peptide-methionine (S)-S-oxide reductase activity"/>
    <property type="evidence" value="ECO:0007669"/>
    <property type="project" value="UniProtKB-EC"/>
</dbReference>
<dbReference type="PANTHER" id="PTHR42799">
    <property type="entry name" value="MITOCHONDRIAL PEPTIDE METHIONINE SULFOXIDE REDUCTASE"/>
    <property type="match status" value="1"/>
</dbReference>
<dbReference type="PANTHER" id="PTHR42799:SF2">
    <property type="entry name" value="MITOCHONDRIAL PEPTIDE METHIONINE SULFOXIDE REDUCTASE"/>
    <property type="match status" value="1"/>
</dbReference>
<feature type="active site" evidence="4">
    <location>
        <position position="54"/>
    </location>
</feature>
<keyword evidence="1 4" id="KW-0560">Oxidoreductase</keyword>
<accession>A0ABY8G0U8</accession>
<keyword evidence="7" id="KW-1185">Reference proteome</keyword>
<comment type="catalytic activity">
    <reaction evidence="2 4">
        <text>L-methionyl-[protein] + [thioredoxin]-disulfide + H2O = L-methionyl-(S)-S-oxide-[protein] + [thioredoxin]-dithiol</text>
        <dbReference type="Rhea" id="RHEA:14217"/>
        <dbReference type="Rhea" id="RHEA-COMP:10698"/>
        <dbReference type="Rhea" id="RHEA-COMP:10700"/>
        <dbReference type="Rhea" id="RHEA-COMP:12313"/>
        <dbReference type="Rhea" id="RHEA-COMP:12315"/>
        <dbReference type="ChEBI" id="CHEBI:15377"/>
        <dbReference type="ChEBI" id="CHEBI:16044"/>
        <dbReference type="ChEBI" id="CHEBI:29950"/>
        <dbReference type="ChEBI" id="CHEBI:44120"/>
        <dbReference type="ChEBI" id="CHEBI:50058"/>
        <dbReference type="EC" id="1.8.4.11"/>
    </reaction>
</comment>
<dbReference type="NCBIfam" id="TIGR00401">
    <property type="entry name" value="msrA"/>
    <property type="match status" value="1"/>
</dbReference>
<evidence type="ECO:0000256" key="2">
    <source>
        <dbReference type="ARBA" id="ARBA00047806"/>
    </source>
</evidence>
<dbReference type="Pfam" id="PF01625">
    <property type="entry name" value="PMSR"/>
    <property type="match status" value="1"/>
</dbReference>
<gene>
    <name evidence="4 6" type="primary">msrA</name>
    <name evidence="6" type="ORF">P7079_01460</name>
</gene>
<evidence type="ECO:0000259" key="5">
    <source>
        <dbReference type="Pfam" id="PF01625"/>
    </source>
</evidence>
<dbReference type="Proteomes" id="UP001215216">
    <property type="component" value="Chromosome"/>
</dbReference>
<dbReference type="SUPFAM" id="SSF55068">
    <property type="entry name" value="Peptide methionine sulfoxide reductase"/>
    <property type="match status" value="1"/>
</dbReference>
<protein>
    <recommendedName>
        <fullName evidence="4">Peptide methionine sulfoxide reductase MsrA</fullName>
        <shortName evidence="4">Protein-methionine-S-oxide reductase</shortName>
        <ecNumber evidence="4">1.8.4.11</ecNumber>
    </recommendedName>
    <alternativeName>
        <fullName evidence="4">Peptide-methionine (S)-S-oxide reductase</fullName>
        <shortName evidence="4">Peptide Met(O) reductase</shortName>
    </alternativeName>
</protein>
<dbReference type="InterPro" id="IPR036509">
    <property type="entry name" value="Met_Sox_Rdtase_MsrA_sf"/>
</dbReference>
<dbReference type="EC" id="1.8.4.11" evidence="4"/>
<evidence type="ECO:0000313" key="7">
    <source>
        <dbReference type="Proteomes" id="UP001215216"/>
    </source>
</evidence>
<dbReference type="Gene3D" id="3.30.1060.10">
    <property type="entry name" value="Peptide methionine sulphoxide reductase MsrA"/>
    <property type="match status" value="1"/>
</dbReference>
<name>A0ABY8G0U8_9ACTO</name>
<proteinExistence type="inferred from homology"/>
<feature type="domain" description="Peptide methionine sulphoxide reductase MsrA" evidence="5">
    <location>
        <begin position="48"/>
        <end position="203"/>
    </location>
</feature>
<dbReference type="InterPro" id="IPR050162">
    <property type="entry name" value="MsrA_MetSO_reductase"/>
</dbReference>
<dbReference type="HAMAP" id="MF_01401">
    <property type="entry name" value="MsrA"/>
    <property type="match status" value="1"/>
</dbReference>
<dbReference type="InterPro" id="IPR002569">
    <property type="entry name" value="Met_Sox_Rdtase_MsrA_dom"/>
</dbReference>
<evidence type="ECO:0000313" key="6">
    <source>
        <dbReference type="EMBL" id="WFM83675.1"/>
    </source>
</evidence>
<sequence>MFLFRRPEMVKPEDALPGRENAINPNPQKHAILGTDVLAEPGENQEVIYLAGGCYWGVEEIYWQMPGVVSTAVGFMGGYTPHPTYREVCTGETGHTETVRVVFDKTTTDVGVILKTFYEMHDPTSLNKQAGDIGTQYRSAVFYTTHEQGHTAVAMRDAYEKVLRAAGKGEIVTEFKSADSAGPFYLAEDDHQQYLHKVPNGYRCHSESGLPCPLPGSGPLAGI</sequence>
<comment type="catalytic activity">
    <reaction evidence="3 4">
        <text>[thioredoxin]-disulfide + L-methionine + H2O = L-methionine (S)-S-oxide + [thioredoxin]-dithiol</text>
        <dbReference type="Rhea" id="RHEA:19993"/>
        <dbReference type="Rhea" id="RHEA-COMP:10698"/>
        <dbReference type="Rhea" id="RHEA-COMP:10700"/>
        <dbReference type="ChEBI" id="CHEBI:15377"/>
        <dbReference type="ChEBI" id="CHEBI:29950"/>
        <dbReference type="ChEBI" id="CHEBI:50058"/>
        <dbReference type="ChEBI" id="CHEBI:57844"/>
        <dbReference type="ChEBI" id="CHEBI:58772"/>
        <dbReference type="EC" id="1.8.4.11"/>
    </reaction>
</comment>
<dbReference type="RefSeq" id="WP_278013070.1">
    <property type="nucleotide sequence ID" value="NZ_CP121208.1"/>
</dbReference>
<evidence type="ECO:0000256" key="4">
    <source>
        <dbReference type="HAMAP-Rule" id="MF_01401"/>
    </source>
</evidence>
<comment type="similarity">
    <text evidence="4">Belongs to the MsrA Met sulfoxide reductase family.</text>
</comment>
<evidence type="ECO:0000256" key="3">
    <source>
        <dbReference type="ARBA" id="ARBA00048782"/>
    </source>
</evidence>